<dbReference type="PANTHER" id="PTHR43717:SF1">
    <property type="entry name" value="ANAEROBIC NITRIC OXIDE REDUCTASE FLAVORUBREDOXIN"/>
    <property type="match status" value="1"/>
</dbReference>
<gene>
    <name evidence="2" type="ORF">SAMN02746065_11782</name>
</gene>
<evidence type="ECO:0000313" key="3">
    <source>
        <dbReference type="Proteomes" id="UP000192418"/>
    </source>
</evidence>
<dbReference type="EMBL" id="FWXY01000017">
    <property type="protein sequence ID" value="SMC96419.1"/>
    <property type="molecule type" value="Genomic_DNA"/>
</dbReference>
<dbReference type="PANTHER" id="PTHR43717">
    <property type="entry name" value="ANAEROBIC NITRIC OXIDE REDUCTASE FLAVORUBREDOXIN"/>
    <property type="match status" value="1"/>
</dbReference>
<dbReference type="AlphaFoldDB" id="A0A1W2DFW0"/>
<dbReference type="OrthoDB" id="9790745at2"/>
<dbReference type="PROSITE" id="PS50902">
    <property type="entry name" value="FLAVODOXIN_LIKE"/>
    <property type="match status" value="1"/>
</dbReference>
<dbReference type="RefSeq" id="WP_084070256.1">
    <property type="nucleotide sequence ID" value="NZ_FWXY01000017.1"/>
</dbReference>
<organism evidence="2 3">
    <name type="scientific">Desulfocicer vacuolatum DSM 3385</name>
    <dbReference type="NCBI Taxonomy" id="1121400"/>
    <lineage>
        <taxon>Bacteria</taxon>
        <taxon>Pseudomonadati</taxon>
        <taxon>Thermodesulfobacteriota</taxon>
        <taxon>Desulfobacteria</taxon>
        <taxon>Desulfobacterales</taxon>
        <taxon>Desulfobacteraceae</taxon>
        <taxon>Desulfocicer</taxon>
    </lineage>
</organism>
<dbReference type="Gene3D" id="3.40.50.360">
    <property type="match status" value="1"/>
</dbReference>
<protein>
    <submittedName>
        <fullName evidence="2">Flavodoxin domain-containing protein</fullName>
    </submittedName>
</protein>
<dbReference type="GO" id="GO:0010181">
    <property type="term" value="F:FMN binding"/>
    <property type="evidence" value="ECO:0007669"/>
    <property type="project" value="InterPro"/>
</dbReference>
<evidence type="ECO:0000259" key="1">
    <source>
        <dbReference type="PROSITE" id="PS50902"/>
    </source>
</evidence>
<name>A0A1W2DFW0_9BACT</name>
<dbReference type="InterPro" id="IPR029039">
    <property type="entry name" value="Flavoprotein-like_sf"/>
</dbReference>
<reference evidence="2 3" key="1">
    <citation type="submission" date="2017-04" db="EMBL/GenBank/DDBJ databases">
        <authorList>
            <person name="Afonso C.L."/>
            <person name="Miller P.J."/>
            <person name="Scott M.A."/>
            <person name="Spackman E."/>
            <person name="Goraichik I."/>
            <person name="Dimitrov K.M."/>
            <person name="Suarez D.L."/>
            <person name="Swayne D.E."/>
        </authorList>
    </citation>
    <scope>NUCLEOTIDE SEQUENCE [LARGE SCALE GENOMIC DNA]</scope>
    <source>
        <strain evidence="2 3">DSM 3385</strain>
    </source>
</reference>
<sequence>MAEVLIVYATRSRETLKIAELIAEGIRISGHGATLKNANEVKSEEALKGFDGYLFGSATYHGEMISSMKQVLFLAERAELKGLPGGSFGAFGWSGEAPQRIFDTMVNIYGMNMVGSPLTLKASWLDGGVVMAQDYGKDLAKLLG</sequence>
<proteinExistence type="predicted"/>
<evidence type="ECO:0000313" key="2">
    <source>
        <dbReference type="EMBL" id="SMC96419.1"/>
    </source>
</evidence>
<dbReference type="InterPro" id="IPR008254">
    <property type="entry name" value="Flavodoxin/NO_synth"/>
</dbReference>
<dbReference type="STRING" id="1121400.SAMN02746065_11782"/>
<dbReference type="Proteomes" id="UP000192418">
    <property type="component" value="Unassembled WGS sequence"/>
</dbReference>
<dbReference type="SUPFAM" id="SSF52218">
    <property type="entry name" value="Flavoproteins"/>
    <property type="match status" value="1"/>
</dbReference>
<feature type="domain" description="Flavodoxin-like" evidence="1">
    <location>
        <begin position="4"/>
        <end position="140"/>
    </location>
</feature>
<keyword evidence="3" id="KW-1185">Reference proteome</keyword>
<accession>A0A1W2DFW0</accession>